<dbReference type="PROSITE" id="PS51032">
    <property type="entry name" value="AP2_ERF"/>
    <property type="match status" value="2"/>
</dbReference>
<dbReference type="GO" id="GO:0005634">
    <property type="term" value="C:nucleus"/>
    <property type="evidence" value="ECO:0007669"/>
    <property type="project" value="UniProtKB-SubCell"/>
</dbReference>
<evidence type="ECO:0000256" key="6">
    <source>
        <dbReference type="ARBA" id="ARBA00023242"/>
    </source>
</evidence>
<name>A0A8X8WQX1_SALSN</name>
<dbReference type="PRINTS" id="PR00367">
    <property type="entry name" value="ETHRSPELEMNT"/>
</dbReference>
<evidence type="ECO:0000259" key="8">
    <source>
        <dbReference type="PROSITE" id="PS51032"/>
    </source>
</evidence>
<reference evidence="9" key="1">
    <citation type="submission" date="2018-01" db="EMBL/GenBank/DDBJ databases">
        <authorList>
            <person name="Mao J.F."/>
        </authorList>
    </citation>
    <scope>NUCLEOTIDE SEQUENCE</scope>
    <source>
        <strain evidence="9">Huo1</strain>
        <tissue evidence="9">Leaf</tissue>
    </source>
</reference>
<dbReference type="AlphaFoldDB" id="A0A8X8WQX1"/>
<sequence>MAMAMRMIKSEARLHAAMHDDTTRVKRRRRDPSVSEDKASVAEPKQAAAATTVKRSSKYRGVSRHRWTGRYEAHLWDKLSWNTSQKKKGKQGAYDDEEAAARAYDLAALKYWGTSTFTNFPISDYEVEIGVMQSTTKEEYLASLRRKSSGFSRGVSKYRGVARHHHNGRWEARIGRVFGNKYLYLGTYSTQEEAARAYDIAAIEYRGINAVTNFDLSNYIRWLKPGANAPVAAAQDTKMGIDLPPLAPAYLAREESQPLSPCLKRKAYSAADLQESFSCKNPMSPCSKPSPTALSLLFRSSLFRELLEKNSYVSEEEIQDGNTQIEKMVGSGDGYGGMFSNESEDIPFVLSANRHTIELQGQLDLEYSCPDSIF</sequence>
<evidence type="ECO:0000256" key="4">
    <source>
        <dbReference type="ARBA" id="ARBA00023125"/>
    </source>
</evidence>
<proteinExistence type="predicted"/>
<dbReference type="SUPFAM" id="SSF54171">
    <property type="entry name" value="DNA-binding domain"/>
    <property type="match status" value="2"/>
</dbReference>
<dbReference type="InterPro" id="IPR016177">
    <property type="entry name" value="DNA-bd_dom_sf"/>
</dbReference>
<comment type="caution">
    <text evidence="9">The sequence shown here is derived from an EMBL/GenBank/DDBJ whole genome shotgun (WGS) entry which is preliminary data.</text>
</comment>
<feature type="compositionally biased region" description="Basic and acidic residues" evidence="7">
    <location>
        <begin position="31"/>
        <end position="40"/>
    </location>
</feature>
<evidence type="ECO:0000256" key="7">
    <source>
        <dbReference type="SAM" id="MobiDB-lite"/>
    </source>
</evidence>
<dbReference type="InterPro" id="IPR036955">
    <property type="entry name" value="AP2/ERF_dom_sf"/>
</dbReference>
<dbReference type="CDD" id="cd00018">
    <property type="entry name" value="AP2"/>
    <property type="match status" value="1"/>
</dbReference>
<evidence type="ECO:0000313" key="10">
    <source>
        <dbReference type="Proteomes" id="UP000298416"/>
    </source>
</evidence>
<protein>
    <recommendedName>
        <fullName evidence="8">AP2/ERF domain-containing protein</fullName>
    </recommendedName>
</protein>
<evidence type="ECO:0000256" key="1">
    <source>
        <dbReference type="ARBA" id="ARBA00004123"/>
    </source>
</evidence>
<gene>
    <name evidence="9" type="ORF">SASPL_139752</name>
</gene>
<evidence type="ECO:0000256" key="2">
    <source>
        <dbReference type="ARBA" id="ARBA00022737"/>
    </source>
</evidence>
<dbReference type="GO" id="GO:0003700">
    <property type="term" value="F:DNA-binding transcription factor activity"/>
    <property type="evidence" value="ECO:0007669"/>
    <property type="project" value="InterPro"/>
</dbReference>
<dbReference type="SMART" id="SM00380">
    <property type="entry name" value="AP2"/>
    <property type="match status" value="2"/>
</dbReference>
<dbReference type="GO" id="GO:0003677">
    <property type="term" value="F:DNA binding"/>
    <property type="evidence" value="ECO:0007669"/>
    <property type="project" value="UniProtKB-KW"/>
</dbReference>
<dbReference type="PANTHER" id="PTHR32467">
    <property type="entry name" value="AP2-LIKE ETHYLENE-RESPONSIVE TRANSCRIPTION FACTOR"/>
    <property type="match status" value="1"/>
</dbReference>
<dbReference type="Proteomes" id="UP000298416">
    <property type="component" value="Unassembled WGS sequence"/>
</dbReference>
<evidence type="ECO:0000313" key="9">
    <source>
        <dbReference type="EMBL" id="KAG6398296.1"/>
    </source>
</evidence>
<accession>A0A8X8WQX1</accession>
<feature type="domain" description="AP2/ERF" evidence="8">
    <location>
        <begin position="58"/>
        <end position="121"/>
    </location>
</feature>
<comment type="subcellular location">
    <subcellularLocation>
        <location evidence="1">Nucleus</location>
    </subcellularLocation>
</comment>
<keyword evidence="4" id="KW-0238">DNA-binding</keyword>
<reference evidence="9" key="2">
    <citation type="submission" date="2020-08" db="EMBL/GenBank/DDBJ databases">
        <title>Plant Genome Project.</title>
        <authorList>
            <person name="Zhang R.-G."/>
        </authorList>
    </citation>
    <scope>NUCLEOTIDE SEQUENCE</scope>
    <source>
        <strain evidence="9">Huo1</strain>
        <tissue evidence="9">Leaf</tissue>
    </source>
</reference>
<dbReference type="Gene3D" id="3.30.730.10">
    <property type="entry name" value="AP2/ERF domain"/>
    <property type="match status" value="2"/>
</dbReference>
<dbReference type="InterPro" id="IPR001471">
    <property type="entry name" value="AP2/ERF_dom"/>
</dbReference>
<evidence type="ECO:0000256" key="5">
    <source>
        <dbReference type="ARBA" id="ARBA00023163"/>
    </source>
</evidence>
<keyword evidence="6" id="KW-0539">Nucleus</keyword>
<evidence type="ECO:0000256" key="3">
    <source>
        <dbReference type="ARBA" id="ARBA00023015"/>
    </source>
</evidence>
<organism evidence="9">
    <name type="scientific">Salvia splendens</name>
    <name type="common">Scarlet sage</name>
    <dbReference type="NCBI Taxonomy" id="180675"/>
    <lineage>
        <taxon>Eukaryota</taxon>
        <taxon>Viridiplantae</taxon>
        <taxon>Streptophyta</taxon>
        <taxon>Embryophyta</taxon>
        <taxon>Tracheophyta</taxon>
        <taxon>Spermatophyta</taxon>
        <taxon>Magnoliopsida</taxon>
        <taxon>eudicotyledons</taxon>
        <taxon>Gunneridae</taxon>
        <taxon>Pentapetalae</taxon>
        <taxon>asterids</taxon>
        <taxon>lamiids</taxon>
        <taxon>Lamiales</taxon>
        <taxon>Lamiaceae</taxon>
        <taxon>Nepetoideae</taxon>
        <taxon>Mentheae</taxon>
        <taxon>Salviinae</taxon>
        <taxon>Salvia</taxon>
        <taxon>Salvia subgen. Calosphace</taxon>
        <taxon>core Calosphace</taxon>
    </lineage>
</organism>
<dbReference type="PANTHER" id="PTHR32467:SF81">
    <property type="entry name" value="OS06G0145700 PROTEIN"/>
    <property type="match status" value="1"/>
</dbReference>
<feature type="compositionally biased region" description="Basic and acidic residues" evidence="7">
    <location>
        <begin position="13"/>
        <end position="24"/>
    </location>
</feature>
<keyword evidence="2" id="KW-0677">Repeat</keyword>
<feature type="region of interest" description="Disordered" evidence="7">
    <location>
        <begin position="13"/>
        <end position="54"/>
    </location>
</feature>
<keyword evidence="10" id="KW-1185">Reference proteome</keyword>
<keyword evidence="5" id="KW-0804">Transcription</keyword>
<keyword evidence="3" id="KW-0805">Transcription regulation</keyword>
<dbReference type="Pfam" id="PF00847">
    <property type="entry name" value="AP2"/>
    <property type="match status" value="2"/>
</dbReference>
<dbReference type="EMBL" id="PNBA02000015">
    <property type="protein sequence ID" value="KAG6398296.1"/>
    <property type="molecule type" value="Genomic_DNA"/>
</dbReference>
<dbReference type="FunFam" id="3.30.730.10:FF:000002">
    <property type="entry name" value="AP2-like ethylene-responsive transcription factor"/>
    <property type="match status" value="1"/>
</dbReference>
<feature type="domain" description="AP2/ERF" evidence="8">
    <location>
        <begin position="157"/>
        <end position="215"/>
    </location>
</feature>